<feature type="region of interest" description="Disordered" evidence="1">
    <location>
        <begin position="27"/>
        <end position="55"/>
    </location>
</feature>
<dbReference type="SUPFAM" id="SSF48371">
    <property type="entry name" value="ARM repeat"/>
    <property type="match status" value="1"/>
</dbReference>
<reference evidence="4" key="1">
    <citation type="submission" date="2020-05" db="EMBL/GenBank/DDBJ databases">
        <title>Frigoriglobus tundricola gen. nov., sp. nov., a psychrotolerant cellulolytic planctomycete of the family Gemmataceae with two divergent copies of 16S rRNA gene.</title>
        <authorList>
            <person name="Kulichevskaya I.S."/>
            <person name="Ivanova A.A."/>
            <person name="Naumoff D.G."/>
            <person name="Beletsky A.V."/>
            <person name="Rijpstra W.I.C."/>
            <person name="Sinninghe Damste J.S."/>
            <person name="Mardanov A.V."/>
            <person name="Ravin N.V."/>
            <person name="Dedysh S.N."/>
        </authorList>
    </citation>
    <scope>NUCLEOTIDE SEQUENCE [LARGE SCALE GENOMIC DNA]</scope>
    <source>
        <strain evidence="4">PL17</strain>
    </source>
</reference>
<dbReference type="AlphaFoldDB" id="A0A6M5YKX4"/>
<dbReference type="RefSeq" id="WP_171470091.1">
    <property type="nucleotide sequence ID" value="NZ_CP053452.2"/>
</dbReference>
<dbReference type="KEGG" id="ftj:FTUN_1517"/>
<evidence type="ECO:0000256" key="1">
    <source>
        <dbReference type="SAM" id="MobiDB-lite"/>
    </source>
</evidence>
<sequence>MASVKCPECGARVRVREGSTRLRCPECDERFSLPDGDEEDEAPRPRRRPAARSSSSGTKIAALVVGSLFLFGVLGVAIALIVGGGGKDGGSPAADRSKVTVANFKSVKPGMDRAEVEGLLGGSSASSENDMRDAFRRAGGGLQGEIEAGFEVAFAKMGEGSTWRHWEGANLRAWVAFANTKDGQRAAFSTALEQTGGGSKRVDGFVTFGGFSDLDKLNADRKQEAALRDDPKWVRGPTARERLLGEWRDESAAGYLFDRTGRLSALSMFPALPGAGPTYRVVDDRYLEIITPSPFAPMPGHPAPPAFVNTQPTVQRYEYLVNQDELALIDASPNGGLGAHSYYRFPVRAGSAGQTRLVAPLLADLKSTDPLRRNTSYAKLRQLAKGVAVALPTLIELLRGPDETLMDYSVWIMSDMKEQAAPAVPALADLARGPNAKTALLAVRALGFIGPAAKDALPALREVAKKARAIELRFEAEQSIHRIETGQF</sequence>
<keyword evidence="2" id="KW-1133">Transmembrane helix</keyword>
<accession>A0A6M5YKX4</accession>
<name>A0A6M5YKX4_9BACT</name>
<dbReference type="InterPro" id="IPR016024">
    <property type="entry name" value="ARM-type_fold"/>
</dbReference>
<dbReference type="Proteomes" id="UP000503447">
    <property type="component" value="Chromosome"/>
</dbReference>
<evidence type="ECO:0000313" key="4">
    <source>
        <dbReference type="Proteomes" id="UP000503447"/>
    </source>
</evidence>
<evidence type="ECO:0000313" key="3">
    <source>
        <dbReference type="EMBL" id="QJW94000.1"/>
    </source>
</evidence>
<dbReference type="InterPro" id="IPR011989">
    <property type="entry name" value="ARM-like"/>
</dbReference>
<organism evidence="3 4">
    <name type="scientific">Frigoriglobus tundricola</name>
    <dbReference type="NCBI Taxonomy" id="2774151"/>
    <lineage>
        <taxon>Bacteria</taxon>
        <taxon>Pseudomonadati</taxon>
        <taxon>Planctomycetota</taxon>
        <taxon>Planctomycetia</taxon>
        <taxon>Gemmatales</taxon>
        <taxon>Gemmataceae</taxon>
        <taxon>Frigoriglobus</taxon>
    </lineage>
</organism>
<keyword evidence="2" id="KW-0472">Membrane</keyword>
<dbReference type="EMBL" id="CP053452">
    <property type="protein sequence ID" value="QJW94000.1"/>
    <property type="molecule type" value="Genomic_DNA"/>
</dbReference>
<evidence type="ECO:0000256" key="2">
    <source>
        <dbReference type="SAM" id="Phobius"/>
    </source>
</evidence>
<protein>
    <recommendedName>
        <fullName evidence="5">HEAT repeat domain-containing protein</fullName>
    </recommendedName>
</protein>
<keyword evidence="4" id="KW-1185">Reference proteome</keyword>
<gene>
    <name evidence="3" type="ORF">FTUN_1517</name>
</gene>
<dbReference type="Gene3D" id="1.25.10.10">
    <property type="entry name" value="Leucine-rich Repeat Variant"/>
    <property type="match status" value="1"/>
</dbReference>
<dbReference type="Gene3D" id="2.20.28.30">
    <property type="entry name" value="RNA polymerase ii, chain L"/>
    <property type="match status" value="1"/>
</dbReference>
<keyword evidence="2" id="KW-0812">Transmembrane</keyword>
<proteinExistence type="predicted"/>
<evidence type="ECO:0008006" key="5">
    <source>
        <dbReference type="Google" id="ProtNLM"/>
    </source>
</evidence>
<feature type="transmembrane region" description="Helical" evidence="2">
    <location>
        <begin position="60"/>
        <end position="82"/>
    </location>
</feature>